<reference evidence="1" key="1">
    <citation type="submission" date="2015-11" db="EMBL/GenBank/DDBJ databases">
        <title>De novo transcriptome assembly of four potential Pierce s Disease insect vectors from Arizona vineyards.</title>
        <authorList>
            <person name="Tassone E.E."/>
        </authorList>
    </citation>
    <scope>NUCLEOTIDE SEQUENCE</scope>
</reference>
<gene>
    <name evidence="1" type="ORF">g.3581</name>
</gene>
<feature type="non-terminal residue" evidence="1">
    <location>
        <position position="113"/>
    </location>
</feature>
<sequence>EDFLSFSDLKTKFTFRTKTEDKQPVAFSKCVSFSFSSDDPMKMQIRHSYNAPEFRVNLCPRGQRGSISSAVFNQKHDSGRKIDRAKMQDIIALKDYIPKVFWEDFYGKLSQGR</sequence>
<organism evidence="1">
    <name type="scientific">Graphocephala atropunctata</name>
    <dbReference type="NCBI Taxonomy" id="36148"/>
    <lineage>
        <taxon>Eukaryota</taxon>
        <taxon>Metazoa</taxon>
        <taxon>Ecdysozoa</taxon>
        <taxon>Arthropoda</taxon>
        <taxon>Hexapoda</taxon>
        <taxon>Insecta</taxon>
        <taxon>Pterygota</taxon>
        <taxon>Neoptera</taxon>
        <taxon>Paraneoptera</taxon>
        <taxon>Hemiptera</taxon>
        <taxon>Auchenorrhyncha</taxon>
        <taxon>Membracoidea</taxon>
        <taxon>Cicadellidae</taxon>
        <taxon>Cicadellinae</taxon>
        <taxon>Cicadellini</taxon>
        <taxon>Graphocephala</taxon>
    </lineage>
</organism>
<evidence type="ECO:0000313" key="1">
    <source>
        <dbReference type="EMBL" id="JAT37835.1"/>
    </source>
</evidence>
<proteinExistence type="predicted"/>
<accession>A0A1B6MPP1</accession>
<name>A0A1B6MPP1_9HEMI</name>
<protein>
    <submittedName>
        <fullName evidence="1">Uncharacterized protein</fullName>
    </submittedName>
</protein>
<feature type="non-terminal residue" evidence="1">
    <location>
        <position position="1"/>
    </location>
</feature>
<dbReference type="EMBL" id="GEBQ01002142">
    <property type="protein sequence ID" value="JAT37835.1"/>
    <property type="molecule type" value="Transcribed_RNA"/>
</dbReference>
<dbReference type="AlphaFoldDB" id="A0A1B6MPP1"/>